<comment type="similarity">
    <text evidence="1 3">Belongs to the short-chain dehydrogenases/reductases (SDR) family.</text>
</comment>
<evidence type="ECO:0000313" key="4">
    <source>
        <dbReference type="EMBL" id="MBR7553879.1"/>
    </source>
</evidence>
<dbReference type="InterPro" id="IPR002347">
    <property type="entry name" value="SDR_fam"/>
</dbReference>
<evidence type="ECO:0000256" key="3">
    <source>
        <dbReference type="RuleBase" id="RU000363"/>
    </source>
</evidence>
<gene>
    <name evidence="4" type="ORF">KC820_06865</name>
    <name evidence="5" type="ORF">KC820_11875</name>
</gene>
<dbReference type="PANTHER" id="PTHR43658">
    <property type="entry name" value="SHORT-CHAIN DEHYDROGENASE/REDUCTASE"/>
    <property type="match status" value="1"/>
</dbReference>
<sequence>MRLEEVSAVVTGGASGLGEATVRNIAAHGGKVTILDLQEEKGRELAKELGENVQFVKTDVVDESSVQNALDKVVEAYGTLNTVINCAGIGAAQKTYSEKKGAHDINIFSKVVQVNLVGTFNVIRLAAEKMSKQEPNNNQERGVIINTASVAAFEGQIGQVAYSASKGGIVGMTLPIARDLSNLGIRVMTIAPGLFETPLFGSLSEDVKKALGEMTPFPKRLGTPAEYAKLAQSIIENSMLNGEVIRLDGAIRMQPK</sequence>
<comment type="caution">
    <text evidence="4">The sequence shown here is derived from an EMBL/GenBank/DDBJ whole genome shotgun (WGS) entry which is preliminary data.</text>
</comment>
<reference evidence="4 6" key="1">
    <citation type="submission" date="2021-04" db="EMBL/GenBank/DDBJ databases">
        <title>Allobacillus sp. nov. SKP8-2 isolated from shrimp paste.</title>
        <authorList>
            <person name="Tanasupawat S."/>
            <person name="Yiamsombat S."/>
            <person name="Kanchanasin P."/>
            <person name="Kuncharoen N."/>
        </authorList>
    </citation>
    <scope>NUCLEOTIDE SEQUENCE [LARGE SCALE GENOMIC DNA]</scope>
    <source>
        <strain evidence="4 6">SKP8-2</strain>
    </source>
</reference>
<dbReference type="AlphaFoldDB" id="A0A941CUE7"/>
<dbReference type="PROSITE" id="PS00061">
    <property type="entry name" value="ADH_SHORT"/>
    <property type="match status" value="1"/>
</dbReference>
<accession>A0A941CUE7</accession>
<dbReference type="GO" id="GO:0016491">
    <property type="term" value="F:oxidoreductase activity"/>
    <property type="evidence" value="ECO:0007669"/>
    <property type="project" value="UniProtKB-KW"/>
</dbReference>
<keyword evidence="6" id="KW-1185">Reference proteome</keyword>
<dbReference type="PRINTS" id="PR00080">
    <property type="entry name" value="SDRFAMILY"/>
</dbReference>
<evidence type="ECO:0000256" key="2">
    <source>
        <dbReference type="ARBA" id="ARBA00023002"/>
    </source>
</evidence>
<dbReference type="CDD" id="cd05371">
    <property type="entry name" value="HSD10-like_SDR_c"/>
    <property type="match status" value="1"/>
</dbReference>
<dbReference type="EMBL" id="JAGSIE010000041">
    <property type="protein sequence ID" value="MBR7554823.1"/>
    <property type="molecule type" value="Genomic_DNA"/>
</dbReference>
<dbReference type="Gene3D" id="3.40.50.720">
    <property type="entry name" value="NAD(P)-binding Rossmann-like Domain"/>
    <property type="match status" value="1"/>
</dbReference>
<organism evidence="4 6">
    <name type="scientific">Allobacillus saliphilus</name>
    <dbReference type="NCBI Taxonomy" id="2912308"/>
    <lineage>
        <taxon>Bacteria</taxon>
        <taxon>Bacillati</taxon>
        <taxon>Bacillota</taxon>
        <taxon>Bacilli</taxon>
        <taxon>Bacillales</taxon>
        <taxon>Bacillaceae</taxon>
        <taxon>Allobacillus</taxon>
    </lineage>
</organism>
<dbReference type="SUPFAM" id="SSF51735">
    <property type="entry name" value="NAD(P)-binding Rossmann-fold domains"/>
    <property type="match status" value="1"/>
</dbReference>
<keyword evidence="2" id="KW-0560">Oxidoreductase</keyword>
<evidence type="ECO:0000313" key="6">
    <source>
        <dbReference type="Proteomes" id="UP000675431"/>
    </source>
</evidence>
<dbReference type="PANTHER" id="PTHR43658:SF8">
    <property type="entry name" value="17-BETA-HYDROXYSTEROID DEHYDROGENASE 14-RELATED"/>
    <property type="match status" value="1"/>
</dbReference>
<dbReference type="Pfam" id="PF00106">
    <property type="entry name" value="adh_short"/>
    <property type="match status" value="1"/>
</dbReference>
<dbReference type="InterPro" id="IPR036291">
    <property type="entry name" value="NAD(P)-bd_dom_sf"/>
</dbReference>
<name>A0A941CUE7_9BACI</name>
<dbReference type="InterPro" id="IPR020904">
    <property type="entry name" value="Sc_DH/Rdtase_CS"/>
</dbReference>
<protein>
    <submittedName>
        <fullName evidence="4">3-hydroxyacyl-CoA dehydrogenase</fullName>
    </submittedName>
</protein>
<evidence type="ECO:0000313" key="5">
    <source>
        <dbReference type="EMBL" id="MBR7554823.1"/>
    </source>
</evidence>
<dbReference type="EMBL" id="JAGSIE010000018">
    <property type="protein sequence ID" value="MBR7553879.1"/>
    <property type="molecule type" value="Genomic_DNA"/>
</dbReference>
<proteinExistence type="inferred from homology"/>
<dbReference type="Proteomes" id="UP000675431">
    <property type="component" value="Unassembled WGS sequence"/>
</dbReference>
<evidence type="ECO:0000256" key="1">
    <source>
        <dbReference type="ARBA" id="ARBA00006484"/>
    </source>
</evidence>
<dbReference type="FunFam" id="3.40.50.720:FF:000215">
    <property type="entry name" value="3-hydroxyacyl-CoA dehydrogenase type-2"/>
    <property type="match status" value="1"/>
</dbReference>
<dbReference type="RefSeq" id="WP_212369620.1">
    <property type="nucleotide sequence ID" value="NZ_JAGSIE010000018.1"/>
</dbReference>
<dbReference type="PRINTS" id="PR00081">
    <property type="entry name" value="GDHRDH"/>
</dbReference>